<dbReference type="Proteomes" id="UP000187429">
    <property type="component" value="Unassembled WGS sequence"/>
</dbReference>
<comment type="caution">
    <text evidence="1">The sequence shown here is derived from an EMBL/GenBank/DDBJ whole genome shotgun (WGS) entry which is preliminary data.</text>
</comment>
<dbReference type="AlphaFoldDB" id="A0A1R1X0T3"/>
<proteinExistence type="predicted"/>
<name>A0A1R1X0T3_9FUNG</name>
<keyword evidence="2" id="KW-1185">Reference proteome</keyword>
<gene>
    <name evidence="1" type="ORF">AYI69_g11141</name>
</gene>
<accession>A0A1R1X0T3</accession>
<protein>
    <submittedName>
        <fullName evidence="1">Uncharacterized protein</fullName>
    </submittedName>
</protein>
<evidence type="ECO:0000313" key="2">
    <source>
        <dbReference type="Proteomes" id="UP000187429"/>
    </source>
</evidence>
<sequence>MTIADTSRSIQCMVLLFMPEGFTLKAPLLLLREGKDFGNILFSTNGTLGSISRIEFRETIPSRDYRKIFGVRVDMVGAGKNLNFDSQVPQGASVDHRTSYKTKL</sequence>
<dbReference type="EMBL" id="LSSM01007440">
    <property type="protein sequence ID" value="OMJ08253.1"/>
    <property type="molecule type" value="Genomic_DNA"/>
</dbReference>
<evidence type="ECO:0000313" key="1">
    <source>
        <dbReference type="EMBL" id="OMJ08253.1"/>
    </source>
</evidence>
<organism evidence="1 2">
    <name type="scientific">Smittium culicis</name>
    <dbReference type="NCBI Taxonomy" id="133412"/>
    <lineage>
        <taxon>Eukaryota</taxon>
        <taxon>Fungi</taxon>
        <taxon>Fungi incertae sedis</taxon>
        <taxon>Zoopagomycota</taxon>
        <taxon>Kickxellomycotina</taxon>
        <taxon>Harpellomycetes</taxon>
        <taxon>Harpellales</taxon>
        <taxon>Legeriomycetaceae</taxon>
        <taxon>Smittium</taxon>
    </lineage>
</organism>
<reference evidence="2" key="1">
    <citation type="submission" date="2017-01" db="EMBL/GenBank/DDBJ databases">
        <authorList>
            <person name="Wang Y."/>
            <person name="White M."/>
            <person name="Kvist S."/>
            <person name="Moncalvo J.-M."/>
        </authorList>
    </citation>
    <scope>NUCLEOTIDE SEQUENCE [LARGE SCALE GENOMIC DNA]</scope>
    <source>
        <strain evidence="2">ID-206-W2</strain>
    </source>
</reference>